<feature type="region of interest" description="Disordered" evidence="1">
    <location>
        <begin position="1"/>
        <end position="97"/>
    </location>
</feature>
<evidence type="ECO:0000256" key="1">
    <source>
        <dbReference type="SAM" id="MobiDB-lite"/>
    </source>
</evidence>
<gene>
    <name evidence="2" type="primary">P0506B12.24</name>
</gene>
<feature type="region of interest" description="Disordered" evidence="1">
    <location>
        <begin position="226"/>
        <end position="251"/>
    </location>
</feature>
<reference evidence="2" key="1">
    <citation type="journal article" date="2002" name="Nature">
        <title>The genome sequence and structure of rice chromosome 1.</title>
        <authorList>
            <person name="Sasaki T."/>
            <person name="Matsumoto T."/>
            <person name="Yamamoto K."/>
            <person name="Sakata K."/>
            <person name="Baba T."/>
            <person name="Katayose Y."/>
            <person name="Wu J."/>
            <person name="Niimura Y."/>
            <person name="Cheng Z."/>
            <person name="Nagamura Y."/>
            <person name="Antonio B.A."/>
            <person name="Kanamori H."/>
            <person name="Hosokawa S."/>
            <person name="Masukawa M."/>
            <person name="Arikawa K."/>
            <person name="Chiden Y."/>
            <person name="Hayashi M."/>
            <person name="Okamoto M."/>
            <person name="Ando T."/>
            <person name="Aoki H."/>
            <person name="Arita K."/>
            <person name="Hamada M."/>
            <person name="Harada C."/>
            <person name="Hijishita S."/>
            <person name="Honda M."/>
            <person name="Ichikawa Y."/>
            <person name="Idonuma A."/>
            <person name="Iijima M."/>
            <person name="Ikeda M."/>
            <person name="Ikeno M."/>
            <person name="Itoh S."/>
            <person name="Itoh T."/>
            <person name="Itoh Y."/>
            <person name="Itoh Y."/>
            <person name="Iwabuchi A."/>
            <person name="Kamiya K."/>
            <person name="Karasawa W."/>
            <person name="Katagiri S."/>
            <person name="Kikuta A."/>
            <person name="Kobayashi N."/>
            <person name="Kono I."/>
            <person name="Machita K."/>
            <person name="Maehara T."/>
            <person name="Mizuno H."/>
            <person name="Mizubayashi T."/>
            <person name="Mukai Y."/>
            <person name="Nagasaki H."/>
            <person name="Nakashima M."/>
            <person name="Nakama Y."/>
            <person name="Nakamichi Y."/>
            <person name="Nakamura M."/>
            <person name="Namiki N."/>
            <person name="Negishi M."/>
            <person name="Ohta I."/>
            <person name="Ono N."/>
            <person name="Saji S."/>
            <person name="Sakai K."/>
            <person name="Shibata M."/>
            <person name="Shimokawa T."/>
            <person name="Shomura A."/>
            <person name="Song J."/>
            <person name="Takazaki Y."/>
            <person name="Terasawa K."/>
            <person name="Tsuji K."/>
            <person name="Waki K."/>
            <person name="Yamagata H."/>
            <person name="Yamane H."/>
            <person name="Yoshiki S."/>
            <person name="Yoshihara R."/>
            <person name="Yukawa K."/>
            <person name="Zhong H."/>
            <person name="Iwama H."/>
            <person name="Endo T."/>
            <person name="Ito H."/>
            <person name="Hahn J.H."/>
            <person name="Kim H.I."/>
            <person name="Eun M.Y."/>
            <person name="Yano M."/>
            <person name="Jiang J."/>
            <person name="Gojobori T."/>
        </authorList>
    </citation>
    <scope>NUCLEOTIDE SEQUENCE [LARGE SCALE GENOMIC DNA]</scope>
</reference>
<feature type="compositionally biased region" description="Polar residues" evidence="1">
    <location>
        <begin position="226"/>
        <end position="237"/>
    </location>
</feature>
<organism evidence="2">
    <name type="scientific">Oryza sativa subsp. japonica</name>
    <name type="common">Rice</name>
    <dbReference type="NCBI Taxonomy" id="39947"/>
    <lineage>
        <taxon>Eukaryota</taxon>
        <taxon>Viridiplantae</taxon>
        <taxon>Streptophyta</taxon>
        <taxon>Embryophyta</taxon>
        <taxon>Tracheophyta</taxon>
        <taxon>Spermatophyta</taxon>
        <taxon>Magnoliopsida</taxon>
        <taxon>Liliopsida</taxon>
        <taxon>Poales</taxon>
        <taxon>Poaceae</taxon>
        <taxon>BOP clade</taxon>
        <taxon>Oryzoideae</taxon>
        <taxon>Oryzeae</taxon>
        <taxon>Oryzinae</taxon>
        <taxon>Oryza</taxon>
        <taxon>Oryza sativa</taxon>
    </lineage>
</organism>
<dbReference type="AlphaFoldDB" id="Q5QMF2"/>
<name>Q5QMF2_ORYSJ</name>
<evidence type="ECO:0000313" key="2">
    <source>
        <dbReference type="EMBL" id="BAD73397.1"/>
    </source>
</evidence>
<accession>Q5QMF2</accession>
<protein>
    <submittedName>
        <fullName evidence="2">Transport protein-like</fullName>
    </submittedName>
</protein>
<dbReference type="Proteomes" id="UP000817658">
    <property type="component" value="Chromosome 1"/>
</dbReference>
<dbReference type="EMBL" id="AP003271">
    <property type="protein sequence ID" value="BAD73397.1"/>
    <property type="molecule type" value="Genomic_DNA"/>
</dbReference>
<sequence length="287" mass="29839">MAPHSTSGAAACSTSDAGHPAPSPASALHSTSGARLPVPGQRRERRDRRSRPPPSSVAPLDAAGRHRRRSASSALPPQLRSRGGKTSRVAERQSAATATVPATFADGRGALKSGGCPALVSLPASSFFADNLVGGFLLTTLADTHLGRRKMLVLSLATMPVSVLSWLLMGRFNRRSSVVELTAASGLCSLACVVIPADPEASTGGLRLAAELSSFASCETTRSSGARVVTTPTTASHQLPPRRSATPSWPWPRRRTQLAAGACAAAPGRRLAPPHVSCLLLRRALAW</sequence>
<proteinExistence type="predicted"/>
<feature type="compositionally biased region" description="Polar residues" evidence="1">
    <location>
        <begin position="1"/>
        <end position="16"/>
    </location>
</feature>